<evidence type="ECO:0000313" key="2">
    <source>
        <dbReference type="Proteomes" id="UP000772434"/>
    </source>
</evidence>
<comment type="caution">
    <text evidence="1">The sequence shown here is derived from an EMBL/GenBank/DDBJ whole genome shotgun (WGS) entry which is preliminary data.</text>
</comment>
<organism evidence="1 2">
    <name type="scientific">Rhodocollybia butyracea</name>
    <dbReference type="NCBI Taxonomy" id="206335"/>
    <lineage>
        <taxon>Eukaryota</taxon>
        <taxon>Fungi</taxon>
        <taxon>Dikarya</taxon>
        <taxon>Basidiomycota</taxon>
        <taxon>Agaricomycotina</taxon>
        <taxon>Agaricomycetes</taxon>
        <taxon>Agaricomycetidae</taxon>
        <taxon>Agaricales</taxon>
        <taxon>Marasmiineae</taxon>
        <taxon>Omphalotaceae</taxon>
        <taxon>Rhodocollybia</taxon>
    </lineage>
</organism>
<protein>
    <submittedName>
        <fullName evidence="1">Uncharacterized protein</fullName>
    </submittedName>
</protein>
<proteinExistence type="predicted"/>
<accession>A0A9P5PVW0</accession>
<gene>
    <name evidence="1" type="ORF">BDP27DRAFT_632258</name>
</gene>
<keyword evidence="2" id="KW-1185">Reference proteome</keyword>
<dbReference type="Proteomes" id="UP000772434">
    <property type="component" value="Unassembled WGS sequence"/>
</dbReference>
<reference evidence="1" key="1">
    <citation type="submission" date="2020-11" db="EMBL/GenBank/DDBJ databases">
        <authorList>
            <consortium name="DOE Joint Genome Institute"/>
            <person name="Ahrendt S."/>
            <person name="Riley R."/>
            <person name="Andreopoulos W."/>
            <person name="Labutti K."/>
            <person name="Pangilinan J."/>
            <person name="Ruiz-Duenas F.J."/>
            <person name="Barrasa J.M."/>
            <person name="Sanchez-Garcia M."/>
            <person name="Camarero S."/>
            <person name="Miyauchi S."/>
            <person name="Serrano A."/>
            <person name="Linde D."/>
            <person name="Babiker R."/>
            <person name="Drula E."/>
            <person name="Ayuso-Fernandez I."/>
            <person name="Pacheco R."/>
            <person name="Padilla G."/>
            <person name="Ferreira P."/>
            <person name="Barriuso J."/>
            <person name="Kellner H."/>
            <person name="Castanera R."/>
            <person name="Alfaro M."/>
            <person name="Ramirez L."/>
            <person name="Pisabarro A.G."/>
            <person name="Kuo A."/>
            <person name="Tritt A."/>
            <person name="Lipzen A."/>
            <person name="He G."/>
            <person name="Yan M."/>
            <person name="Ng V."/>
            <person name="Cullen D."/>
            <person name="Martin F."/>
            <person name="Rosso M.-N."/>
            <person name="Henrissat B."/>
            <person name="Hibbett D."/>
            <person name="Martinez A.T."/>
            <person name="Grigoriev I.V."/>
        </authorList>
    </citation>
    <scope>NUCLEOTIDE SEQUENCE</scope>
    <source>
        <strain evidence="1">AH 40177</strain>
    </source>
</reference>
<dbReference type="AlphaFoldDB" id="A0A9P5PVW0"/>
<dbReference type="EMBL" id="JADNRY010000042">
    <property type="protein sequence ID" value="KAF9070254.1"/>
    <property type="molecule type" value="Genomic_DNA"/>
</dbReference>
<name>A0A9P5PVW0_9AGAR</name>
<sequence length="240" mass="27076">MGEKQSFLIVNENERQSIIGCNAIAIPFRTQLCETTAAWYFCLGKVRHGPVCVLGVSVPSQLPSNAALTVVTAVAPYLPLWNKSGTDLIWVWLLSDLFTQEGPPTLRQANVTALLSEITVNSTSIVLVPRNNSFSDPVDPVWAKRAIHTGWMYLYYLFAPNFLNFPLHPRCSAEAHDIAVIYLFLKNLREIYLLWNFSLVGSDISTVRSPPTRWLSNSHFRMFQAYNTCPECLLLVNNRV</sequence>
<evidence type="ECO:0000313" key="1">
    <source>
        <dbReference type="EMBL" id="KAF9070254.1"/>
    </source>
</evidence>